<organism evidence="3 4">
    <name type="scientific">Nocardioides aestuarii</name>
    <dbReference type="NCBI Taxonomy" id="252231"/>
    <lineage>
        <taxon>Bacteria</taxon>
        <taxon>Bacillati</taxon>
        <taxon>Actinomycetota</taxon>
        <taxon>Actinomycetes</taxon>
        <taxon>Propionibacteriales</taxon>
        <taxon>Nocardioidaceae</taxon>
        <taxon>Nocardioides</taxon>
    </lineage>
</organism>
<proteinExistence type="predicted"/>
<feature type="chain" id="PRO_5047305566" description="GH16 domain-containing protein" evidence="2">
    <location>
        <begin position="34"/>
        <end position="543"/>
    </location>
</feature>
<dbReference type="SUPFAM" id="SSF49899">
    <property type="entry name" value="Concanavalin A-like lectins/glucanases"/>
    <property type="match status" value="1"/>
</dbReference>
<dbReference type="EMBL" id="JBHUGD010000004">
    <property type="protein sequence ID" value="MFD1949115.1"/>
    <property type="molecule type" value="Genomic_DNA"/>
</dbReference>
<sequence length="543" mass="58568">MSSWSRGRTAALSSLVLCVPLLAAPALVGPAGAAPTAVSSASLQISPREYVGGQRITFAGDLGVAGKRRIKLQVNLSRPGDTWKDVKGFKRRTTRADGTFRFRYLAPSMFGIRMRVASGGLHTPAQEFHALSQDLVVGLRTGVTGLDPGQVVVDRPFDLTVDTTPEAVRDLARRTDLPPPVFPGRALTLQRRQGGSWVDVATDAVTTDAQGRGTFEGLVLGTAGQTVVYRAVQEAWTQDNSRVGWYPSFPVYLDVVASARTARAVATGSLATLTATESDPVTRESGTPLQVARDVASKTAAERYGWRPSLWDFGWTYGESLTDRPSRGADRTGWWEEWSDGTGRSAKHNGGLMLDSQRQNKDGYGASVGTTMVTMRGNPRARGRWEVRLRMKSTETTHQDLRALIELVPADATAGCRATGITVAEASPHQKGITIGARNQAGDEWKRTEGGISVNGTSHAVAVEVTDRHISWFLEGRLIGTVTSKAAIPDVPLTLRLSLQGKGQQQVNRTQAIFDWMRGYGLDRGEQVDGGPSLAKGSHDLYC</sequence>
<gene>
    <name evidence="3" type="ORF">ACFSDE_20090</name>
</gene>
<protein>
    <recommendedName>
        <fullName evidence="5">GH16 domain-containing protein</fullName>
    </recommendedName>
</protein>
<evidence type="ECO:0000313" key="4">
    <source>
        <dbReference type="Proteomes" id="UP001597351"/>
    </source>
</evidence>
<keyword evidence="2" id="KW-0732">Signal</keyword>
<evidence type="ECO:0008006" key="5">
    <source>
        <dbReference type="Google" id="ProtNLM"/>
    </source>
</evidence>
<dbReference type="InterPro" id="IPR013320">
    <property type="entry name" value="ConA-like_dom_sf"/>
</dbReference>
<dbReference type="RefSeq" id="WP_343921061.1">
    <property type="nucleotide sequence ID" value="NZ_BAAAJT010000003.1"/>
</dbReference>
<feature type="region of interest" description="Disordered" evidence="1">
    <location>
        <begin position="339"/>
        <end position="370"/>
    </location>
</feature>
<feature type="signal peptide" evidence="2">
    <location>
        <begin position="1"/>
        <end position="33"/>
    </location>
</feature>
<evidence type="ECO:0000256" key="2">
    <source>
        <dbReference type="SAM" id="SignalP"/>
    </source>
</evidence>
<evidence type="ECO:0000256" key="1">
    <source>
        <dbReference type="SAM" id="MobiDB-lite"/>
    </source>
</evidence>
<evidence type="ECO:0000313" key="3">
    <source>
        <dbReference type="EMBL" id="MFD1949115.1"/>
    </source>
</evidence>
<dbReference type="Proteomes" id="UP001597351">
    <property type="component" value="Unassembled WGS sequence"/>
</dbReference>
<name>A0ABW4TR40_9ACTN</name>
<accession>A0ABW4TR40</accession>
<comment type="caution">
    <text evidence="3">The sequence shown here is derived from an EMBL/GenBank/DDBJ whole genome shotgun (WGS) entry which is preliminary data.</text>
</comment>
<keyword evidence="4" id="KW-1185">Reference proteome</keyword>
<reference evidence="4" key="1">
    <citation type="journal article" date="2019" name="Int. J. Syst. Evol. Microbiol.">
        <title>The Global Catalogue of Microorganisms (GCM) 10K type strain sequencing project: providing services to taxonomists for standard genome sequencing and annotation.</title>
        <authorList>
            <consortium name="The Broad Institute Genomics Platform"/>
            <consortium name="The Broad Institute Genome Sequencing Center for Infectious Disease"/>
            <person name="Wu L."/>
            <person name="Ma J."/>
        </authorList>
    </citation>
    <scope>NUCLEOTIDE SEQUENCE [LARGE SCALE GENOMIC DNA]</scope>
    <source>
        <strain evidence="4">CGMCC 1.12477</strain>
    </source>
</reference>
<dbReference type="Gene3D" id="2.60.120.200">
    <property type="match status" value="1"/>
</dbReference>